<dbReference type="EMBL" id="JAFBCV010000001">
    <property type="protein sequence ID" value="MBM7837086.1"/>
    <property type="molecule type" value="Genomic_DNA"/>
</dbReference>
<dbReference type="Proteomes" id="UP001179280">
    <property type="component" value="Unassembled WGS sequence"/>
</dbReference>
<reference evidence="2" key="1">
    <citation type="submission" date="2021-01" db="EMBL/GenBank/DDBJ databases">
        <title>Genomic Encyclopedia of Type Strains, Phase IV (KMG-IV): sequencing the most valuable type-strain genomes for metagenomic binning, comparative biology and taxonomic classification.</title>
        <authorList>
            <person name="Goeker M."/>
        </authorList>
    </citation>
    <scope>NUCLEOTIDE SEQUENCE</scope>
    <source>
        <strain evidence="2">DSM 21943</strain>
    </source>
</reference>
<keyword evidence="1" id="KW-0812">Transmembrane</keyword>
<comment type="caution">
    <text evidence="2">The sequence shown here is derived from an EMBL/GenBank/DDBJ whole genome shotgun (WGS) entry which is preliminary data.</text>
</comment>
<dbReference type="RefSeq" id="WP_204463871.1">
    <property type="nucleotide sequence ID" value="NZ_JAFBCV010000001.1"/>
</dbReference>
<accession>A0ABS2SQ05</accession>
<name>A0ABS2SQ05_9BACI</name>
<keyword evidence="3" id="KW-1185">Reference proteome</keyword>
<sequence>MNQQCPSCQAPFTVEALSDSNVPFVFTCAHCKSRIYEMKATALLLIPTVGFVALMIFLSEYVRGILSPSIPFLENVPTGIVALVFLFPLYYFGQKALSNFLYKRGTFFAKKRAA</sequence>
<organism evidence="2 3">
    <name type="scientific">Shouchella xiaoxiensis</name>
    <dbReference type="NCBI Taxonomy" id="766895"/>
    <lineage>
        <taxon>Bacteria</taxon>
        <taxon>Bacillati</taxon>
        <taxon>Bacillota</taxon>
        <taxon>Bacilli</taxon>
        <taxon>Bacillales</taxon>
        <taxon>Bacillaceae</taxon>
        <taxon>Shouchella</taxon>
    </lineage>
</organism>
<proteinExistence type="predicted"/>
<keyword evidence="1" id="KW-1133">Transmembrane helix</keyword>
<feature type="transmembrane region" description="Helical" evidence="1">
    <location>
        <begin position="79"/>
        <end position="102"/>
    </location>
</feature>
<evidence type="ECO:0000256" key="1">
    <source>
        <dbReference type="SAM" id="Phobius"/>
    </source>
</evidence>
<evidence type="ECO:0000313" key="2">
    <source>
        <dbReference type="EMBL" id="MBM7837086.1"/>
    </source>
</evidence>
<feature type="transmembrane region" description="Helical" evidence="1">
    <location>
        <begin position="40"/>
        <end position="59"/>
    </location>
</feature>
<keyword evidence="1" id="KW-0472">Membrane</keyword>
<evidence type="ECO:0008006" key="4">
    <source>
        <dbReference type="Google" id="ProtNLM"/>
    </source>
</evidence>
<gene>
    <name evidence="2" type="ORF">JOC54_000317</name>
</gene>
<evidence type="ECO:0000313" key="3">
    <source>
        <dbReference type="Proteomes" id="UP001179280"/>
    </source>
</evidence>
<protein>
    <recommendedName>
        <fullName evidence="4">Reductase or disulfide isomerase in copper uptake, YcnL</fullName>
    </recommendedName>
</protein>